<keyword evidence="1" id="KW-0472">Membrane</keyword>
<gene>
    <name evidence="2" type="ORF">E4T80_01375</name>
</gene>
<protein>
    <submittedName>
        <fullName evidence="2">Uncharacterized protein</fullName>
    </submittedName>
</protein>
<sequence length="65" mass="7598">MNKFGELLTFLYMLITSTWGLLTFPLCVYAAFKDFKADEIMWAALDIYTLFVGIIRGLMYLFGWL</sequence>
<feature type="transmembrane region" description="Helical" evidence="1">
    <location>
        <begin position="12"/>
        <end position="32"/>
    </location>
</feature>
<keyword evidence="1" id="KW-0812">Transmembrane</keyword>
<accession>A0A4Y9K4Y2</accession>
<organism evidence="2 3">
    <name type="scientific">Muribacter muris</name>
    <dbReference type="NCBI Taxonomy" id="67855"/>
    <lineage>
        <taxon>Bacteria</taxon>
        <taxon>Pseudomonadati</taxon>
        <taxon>Pseudomonadota</taxon>
        <taxon>Gammaproteobacteria</taxon>
        <taxon>Pasteurellales</taxon>
        <taxon>Pasteurellaceae</taxon>
        <taxon>Muribacter</taxon>
    </lineage>
</organism>
<evidence type="ECO:0000256" key="1">
    <source>
        <dbReference type="SAM" id="Phobius"/>
    </source>
</evidence>
<dbReference type="AlphaFoldDB" id="A0A4Y9K4Y2"/>
<evidence type="ECO:0000313" key="3">
    <source>
        <dbReference type="Proteomes" id="UP000297396"/>
    </source>
</evidence>
<dbReference type="RefSeq" id="WP_135054265.1">
    <property type="nucleotide sequence ID" value="NZ_JADGLC010000002.1"/>
</dbReference>
<dbReference type="EMBL" id="SPPA01000002">
    <property type="protein sequence ID" value="TFV13181.1"/>
    <property type="molecule type" value="Genomic_DNA"/>
</dbReference>
<dbReference type="OrthoDB" id="5690942at2"/>
<evidence type="ECO:0000313" key="2">
    <source>
        <dbReference type="EMBL" id="TFV13181.1"/>
    </source>
</evidence>
<comment type="caution">
    <text evidence="2">The sequence shown here is derived from an EMBL/GenBank/DDBJ whole genome shotgun (WGS) entry which is preliminary data.</text>
</comment>
<dbReference type="Proteomes" id="UP000297396">
    <property type="component" value="Unassembled WGS sequence"/>
</dbReference>
<feature type="transmembrane region" description="Helical" evidence="1">
    <location>
        <begin position="44"/>
        <end position="63"/>
    </location>
</feature>
<reference evidence="2 3" key="1">
    <citation type="submission" date="2019-03" db="EMBL/GenBank/DDBJ databases">
        <title>Diversity of the mouse oral microbiome.</title>
        <authorList>
            <person name="Joseph S."/>
            <person name="Aduse-Opoku J."/>
            <person name="Curtis M."/>
            <person name="Wade W."/>
            <person name="Hashim A."/>
        </authorList>
    </citation>
    <scope>NUCLEOTIDE SEQUENCE [LARGE SCALE GENOMIC DNA]</scope>
    <source>
        <strain evidence="2 3">WT12</strain>
    </source>
</reference>
<proteinExistence type="predicted"/>
<name>A0A4Y9K4Y2_9PAST</name>
<keyword evidence="1" id="KW-1133">Transmembrane helix</keyword>